<dbReference type="KEGG" id="vfa:MM35RIKEN_19780"/>
<name>A0A810Q1V8_9FIRM</name>
<gene>
    <name evidence="1" type="ORF">MM35RIKEN_19780</name>
</gene>
<proteinExistence type="predicted"/>
<evidence type="ECO:0000313" key="1">
    <source>
        <dbReference type="EMBL" id="BCK79786.1"/>
    </source>
</evidence>
<organism evidence="1 2">
    <name type="scientific">Vescimonas fastidiosa</name>
    <dbReference type="NCBI Taxonomy" id="2714353"/>
    <lineage>
        <taxon>Bacteria</taxon>
        <taxon>Bacillati</taxon>
        <taxon>Bacillota</taxon>
        <taxon>Clostridia</taxon>
        <taxon>Eubacteriales</taxon>
        <taxon>Oscillospiraceae</taxon>
        <taxon>Vescimonas</taxon>
    </lineage>
</organism>
<dbReference type="Gene3D" id="1.25.40.20">
    <property type="entry name" value="Ankyrin repeat-containing domain"/>
    <property type="match status" value="1"/>
</dbReference>
<reference evidence="1" key="1">
    <citation type="submission" date="2020-09" db="EMBL/GenBank/DDBJ databases">
        <title>New species isolated from human feces.</title>
        <authorList>
            <person name="Kitahara M."/>
            <person name="Shigeno Y."/>
            <person name="Shime M."/>
            <person name="Matsumoto Y."/>
            <person name="Nakamura S."/>
            <person name="Motooka D."/>
            <person name="Fukuoka S."/>
            <person name="Nishikawa H."/>
            <person name="Benno Y."/>
        </authorList>
    </citation>
    <scope>NUCLEOTIDE SEQUENCE</scope>
    <source>
        <strain evidence="1">MM35</strain>
        <plasmid evidence="1">pMM35_01</plasmid>
    </source>
</reference>
<geneLocation type="plasmid" evidence="1 2">
    <name>pMM35_01</name>
</geneLocation>
<evidence type="ECO:0008006" key="3">
    <source>
        <dbReference type="Google" id="ProtNLM"/>
    </source>
</evidence>
<accession>A0A810Q1V8</accession>
<dbReference type="EMBL" id="AP023416">
    <property type="protein sequence ID" value="BCK79786.1"/>
    <property type="molecule type" value="Genomic_DNA"/>
</dbReference>
<dbReference type="AlphaFoldDB" id="A0A810Q1V8"/>
<evidence type="ECO:0000313" key="2">
    <source>
        <dbReference type="Proteomes" id="UP000681343"/>
    </source>
</evidence>
<dbReference type="Proteomes" id="UP000681343">
    <property type="component" value="Plasmid pMM35_01"/>
</dbReference>
<dbReference type="SUPFAM" id="SSF48403">
    <property type="entry name" value="Ankyrin repeat"/>
    <property type="match status" value="1"/>
</dbReference>
<dbReference type="InterPro" id="IPR036770">
    <property type="entry name" value="Ankyrin_rpt-contain_sf"/>
</dbReference>
<protein>
    <recommendedName>
        <fullName evidence="3">Ankyrin repeat domain-containing protein</fullName>
    </recommendedName>
</protein>
<sequence>MGFDAAHAISALSKLALRLMRNANKKEASQQMDMYFSAKRQTLAQFMEVYDPQRLHEVHGGSTIVFDAMAHQSPQDRYDIVRFLIAQGAELTGTNSENETLFHILFSRPKHNMAQTVELTKLLIDAGADINQPDAKGRVALQYLISHPKLADRDMAPLYDLLFTRCRLDLSIKNAWGYTPIDLAQKLPYRADLLRRMTE</sequence>
<dbReference type="RefSeq" id="WP_212821592.1">
    <property type="nucleotide sequence ID" value="NZ_AP023416.1"/>
</dbReference>
<keyword evidence="2" id="KW-1185">Reference proteome</keyword>
<keyword evidence="1" id="KW-0614">Plasmid</keyword>